<name>H6L0R9_SAPGL</name>
<dbReference type="STRING" id="984262.SGRA_1871"/>
<proteinExistence type="predicted"/>
<dbReference type="HOGENOM" id="CLU_2791574_0_0_10"/>
<dbReference type="EMBL" id="CP002831">
    <property type="protein sequence ID" value="AFC24605.1"/>
    <property type="molecule type" value="Genomic_DNA"/>
</dbReference>
<keyword evidence="3" id="KW-1185">Reference proteome</keyword>
<evidence type="ECO:0000256" key="1">
    <source>
        <dbReference type="SAM" id="MobiDB-lite"/>
    </source>
</evidence>
<sequence>MWANLGGAAAWAEGPSAEGWTAVARRARPSRQRRRRAEQTCELRYSPTRLKGGAAPKQNHSRDKNDRI</sequence>
<dbReference type="Proteomes" id="UP000007519">
    <property type="component" value="Chromosome"/>
</dbReference>
<organism evidence="2 3">
    <name type="scientific">Saprospira grandis (strain Lewin)</name>
    <dbReference type="NCBI Taxonomy" id="984262"/>
    <lineage>
        <taxon>Bacteria</taxon>
        <taxon>Pseudomonadati</taxon>
        <taxon>Bacteroidota</taxon>
        <taxon>Saprospiria</taxon>
        <taxon>Saprospirales</taxon>
        <taxon>Saprospiraceae</taxon>
        <taxon>Saprospira</taxon>
    </lineage>
</organism>
<dbReference type="KEGG" id="sgn:SGRA_1871"/>
<reference evidence="2 3" key="1">
    <citation type="journal article" date="2012" name="Stand. Genomic Sci.">
        <title>Complete genome sequencing and analysis of Saprospira grandis str. Lewin, a predatory marine bacterium.</title>
        <authorList>
            <person name="Saw J.H."/>
            <person name="Yuryev A."/>
            <person name="Kanbe M."/>
            <person name="Hou S."/>
            <person name="Young A.G."/>
            <person name="Aizawa S."/>
            <person name="Alam M."/>
        </authorList>
    </citation>
    <scope>NUCLEOTIDE SEQUENCE [LARGE SCALE GENOMIC DNA]</scope>
    <source>
        <strain evidence="2 3">Lewin</strain>
    </source>
</reference>
<dbReference type="AlphaFoldDB" id="H6L0R9"/>
<evidence type="ECO:0000313" key="2">
    <source>
        <dbReference type="EMBL" id="AFC24605.1"/>
    </source>
</evidence>
<protein>
    <submittedName>
        <fullName evidence="2">Uncharacterized protein</fullName>
    </submittedName>
</protein>
<evidence type="ECO:0000313" key="3">
    <source>
        <dbReference type="Proteomes" id="UP000007519"/>
    </source>
</evidence>
<accession>H6L0R9</accession>
<feature type="compositionally biased region" description="Basic residues" evidence="1">
    <location>
        <begin position="25"/>
        <end position="36"/>
    </location>
</feature>
<gene>
    <name evidence="2" type="ordered locus">SGRA_1871</name>
</gene>
<feature type="region of interest" description="Disordered" evidence="1">
    <location>
        <begin position="25"/>
        <end position="68"/>
    </location>
</feature>